<dbReference type="RefSeq" id="WP_148076086.1">
    <property type="nucleotide sequence ID" value="NZ_CP042913.1"/>
</dbReference>
<dbReference type="AlphaFoldDB" id="A0A5B9QIT7"/>
<feature type="signal peptide" evidence="1">
    <location>
        <begin position="1"/>
        <end position="20"/>
    </location>
</feature>
<sequence precursor="true">MRRFKAILLLVALTVKPCLGDIAISNTTISGTLEVPAGEFGNLGGTVTLDNGLIDVYGTLSSGLGTVVLTGNGEVYLNSPTGRWSYGCCGTNSVTIDPGVTVLGERGTSYASKGTVNRGTFAAVAGGSTSSGFTILANHGFVNEGVLEARSGGVLRIDGATPVTFGTGSVLRANADGVIRVQGAAITSLADLGTVENLGGTIQLYGANLNNAGQTTSFSGGEWSLLSGTEIVGGVLETSSGGTLSIVPQGTSPRDNPVQFDGVTLLGDLQLLSGGVLKAVNTMTLDGANVRFEGGTTYLYLDAATAIGGTGTLVSEGTGTARIEASGGLVTLPAGVDLRASSGTLSLLRRSGDATSTYDISGDVVASAGTISNTTEVTTRAMATAINGGKLTLGNTWNNLGTMQVVNGGVLELTATLNNQGSLTVNNANIIYRGGMISGPGSQSITNSRVLASGSSTLGPYLAIGGTGLDRGVYNGSLDLEGGTITVGSQPGEFWTLIDGTLFNGTVNSVGGGELTIGVPTGLLGKPRGTVRNLELNADIRITTDASLTVDGPLTGTGQLIVDGGLLTIGNRPDDIFSHAVIERVSPLAGTVVLTGPIDNVGQTIHLPAGVEWRISHSRTDVFRGGRIEGDPGVELRVTYGYSFETTEWATFRQGVTLALPMVIDNTRMSVREGLTLDDTSISIGSGNGDQFDDSRIAFQGEQVLSGLGEIRFNNINGFPSNPLYPRINMIEITDQQSLPAGLTIGPDIVIRTAGGSGYVGGSYFYQLPPERVPLANHGVLLAENGHTLTLFASSFDQQGTLRAEADSTLRIEIDAFQNDGHLETTGGVFQFTGDFTQSSTASFTVTLAEILSGAAIDVAGVALLEGLLKVELAESYVPTAGETIPLINSSGGLSGMFLQSILPSLPTGLFWQMEKTPNSLSLSVFDGGPLGDFDSDGDVDAADFLKWQRDPSVGLLADWKTNYGVSASTATSAAVPEPSNLLLGVMVSIVSLAARRLK</sequence>
<reference evidence="2 3" key="1">
    <citation type="submission" date="2019-08" db="EMBL/GenBank/DDBJ databases">
        <title>Deep-cultivation of Planctomycetes and their phenomic and genomic characterization uncovers novel biology.</title>
        <authorList>
            <person name="Wiegand S."/>
            <person name="Jogler M."/>
            <person name="Boedeker C."/>
            <person name="Pinto D."/>
            <person name="Vollmers J."/>
            <person name="Rivas-Marin E."/>
            <person name="Kohn T."/>
            <person name="Peeters S.H."/>
            <person name="Heuer A."/>
            <person name="Rast P."/>
            <person name="Oberbeckmann S."/>
            <person name="Bunk B."/>
            <person name="Jeske O."/>
            <person name="Meyerdierks A."/>
            <person name="Storesund J.E."/>
            <person name="Kallscheuer N."/>
            <person name="Luecker S."/>
            <person name="Lage O.M."/>
            <person name="Pohl T."/>
            <person name="Merkel B.J."/>
            <person name="Hornburger P."/>
            <person name="Mueller R.-W."/>
            <person name="Bruemmer F."/>
            <person name="Labrenz M."/>
            <person name="Spormann A.M."/>
            <person name="Op den Camp H."/>
            <person name="Overmann J."/>
            <person name="Amann R."/>
            <person name="Jetten M.S.M."/>
            <person name="Mascher T."/>
            <person name="Medema M.H."/>
            <person name="Devos D.P."/>
            <person name="Kaster A.-K."/>
            <person name="Ovreas L."/>
            <person name="Rohde M."/>
            <person name="Galperin M.Y."/>
            <person name="Jogler C."/>
        </authorList>
    </citation>
    <scope>NUCLEOTIDE SEQUENCE [LARGE SCALE GENOMIC DNA]</scope>
    <source>
        <strain evidence="2 3">Pr1d</strain>
    </source>
</reference>
<dbReference type="KEGG" id="bgok:Pr1d_52670"/>
<keyword evidence="1" id="KW-0732">Signal</keyword>
<dbReference type="OrthoDB" id="218680at2"/>
<keyword evidence="3" id="KW-1185">Reference proteome</keyword>
<evidence type="ECO:0000256" key="1">
    <source>
        <dbReference type="SAM" id="SignalP"/>
    </source>
</evidence>
<evidence type="ECO:0008006" key="4">
    <source>
        <dbReference type="Google" id="ProtNLM"/>
    </source>
</evidence>
<organism evidence="2 3">
    <name type="scientific">Bythopirellula goksoeyrii</name>
    <dbReference type="NCBI Taxonomy" id="1400387"/>
    <lineage>
        <taxon>Bacteria</taxon>
        <taxon>Pseudomonadati</taxon>
        <taxon>Planctomycetota</taxon>
        <taxon>Planctomycetia</taxon>
        <taxon>Pirellulales</taxon>
        <taxon>Lacipirellulaceae</taxon>
        <taxon>Bythopirellula</taxon>
    </lineage>
</organism>
<protein>
    <recommendedName>
        <fullName evidence="4">Lipoprotein</fullName>
    </recommendedName>
</protein>
<proteinExistence type="predicted"/>
<evidence type="ECO:0000313" key="3">
    <source>
        <dbReference type="Proteomes" id="UP000323917"/>
    </source>
</evidence>
<evidence type="ECO:0000313" key="2">
    <source>
        <dbReference type="EMBL" id="QEG37919.1"/>
    </source>
</evidence>
<feature type="chain" id="PRO_5022808485" description="Lipoprotein" evidence="1">
    <location>
        <begin position="21"/>
        <end position="999"/>
    </location>
</feature>
<name>A0A5B9QIT7_9BACT</name>
<dbReference type="EMBL" id="CP042913">
    <property type="protein sequence ID" value="QEG37919.1"/>
    <property type="molecule type" value="Genomic_DNA"/>
</dbReference>
<dbReference type="Proteomes" id="UP000323917">
    <property type="component" value="Chromosome"/>
</dbReference>
<accession>A0A5B9QIT7</accession>
<gene>
    <name evidence="2" type="ORF">Pr1d_52670</name>
</gene>